<evidence type="ECO:0000256" key="3">
    <source>
        <dbReference type="PROSITE-ProRule" id="PRU00169"/>
    </source>
</evidence>
<dbReference type="CDD" id="cd17546">
    <property type="entry name" value="REC_hyHK_CKI1_RcsC-like"/>
    <property type="match status" value="1"/>
</dbReference>
<feature type="modified residue" description="4-aspartylphosphate" evidence="3">
    <location>
        <position position="105"/>
    </location>
</feature>
<keyword evidence="1 3" id="KW-0597">Phosphoprotein</keyword>
<keyword evidence="6" id="KW-1185">Reference proteome</keyword>
<dbReference type="SMART" id="SM00448">
    <property type="entry name" value="REC"/>
    <property type="match status" value="1"/>
</dbReference>
<dbReference type="PANTHER" id="PTHR45339:SF1">
    <property type="entry name" value="HYBRID SIGNAL TRANSDUCTION HISTIDINE KINASE J"/>
    <property type="match status" value="1"/>
</dbReference>
<feature type="domain" description="Response regulatory" evidence="4">
    <location>
        <begin position="54"/>
        <end position="174"/>
    </location>
</feature>
<organism evidence="5 6">
    <name type="scientific">Nitrospirillum viridazoti CBAmc</name>
    <dbReference type="NCBI Taxonomy" id="1441467"/>
    <lineage>
        <taxon>Bacteria</taxon>
        <taxon>Pseudomonadati</taxon>
        <taxon>Pseudomonadota</taxon>
        <taxon>Alphaproteobacteria</taxon>
        <taxon>Rhodospirillales</taxon>
        <taxon>Azospirillaceae</taxon>
        <taxon>Nitrospirillum</taxon>
        <taxon>Nitrospirillum viridazoti</taxon>
    </lineage>
</organism>
<evidence type="ECO:0000259" key="4">
    <source>
        <dbReference type="PROSITE" id="PS50110"/>
    </source>
</evidence>
<evidence type="ECO:0000256" key="1">
    <source>
        <dbReference type="ARBA" id="ARBA00022553"/>
    </source>
</evidence>
<dbReference type="Pfam" id="PF00072">
    <property type="entry name" value="Response_reg"/>
    <property type="match status" value="1"/>
</dbReference>
<keyword evidence="2" id="KW-0902">Two-component regulatory system</keyword>
<dbReference type="InterPro" id="IPR001789">
    <property type="entry name" value="Sig_transdc_resp-reg_receiver"/>
</dbReference>
<dbReference type="PANTHER" id="PTHR45339">
    <property type="entry name" value="HYBRID SIGNAL TRANSDUCTION HISTIDINE KINASE J"/>
    <property type="match status" value="1"/>
</dbReference>
<dbReference type="SUPFAM" id="SSF52172">
    <property type="entry name" value="CheY-like"/>
    <property type="match status" value="1"/>
</dbReference>
<dbReference type="KEGG" id="nao:Y958_07360"/>
<evidence type="ECO:0000313" key="5">
    <source>
        <dbReference type="EMBL" id="ASG20642.1"/>
    </source>
</evidence>
<dbReference type="AlphaFoldDB" id="A0A248JPI8"/>
<dbReference type="InterPro" id="IPR011006">
    <property type="entry name" value="CheY-like_superfamily"/>
</dbReference>
<accession>A0A248JPI8</accession>
<dbReference type="PROSITE" id="PS50110">
    <property type="entry name" value="RESPONSE_REGULATORY"/>
    <property type="match status" value="1"/>
</dbReference>
<sequence length="177" mass="18505">MGPAAKGLCEGGEQAYCGGNTGLRPRARLLRGAEGPTVMSIQNTGAADAIPGLRVLVAEDNRVNRELILAVLRRLGYQATGAADGAEAIALFDAAETPFDLVLLDLNMPGVGGAEAARELHGRPIPAGRDRPVPLVLMTAETDVIDHLTTGLFSGYVAKPLAWNDLDALIKRLVALS</sequence>
<evidence type="ECO:0000313" key="6">
    <source>
        <dbReference type="Proteomes" id="UP000197153"/>
    </source>
</evidence>
<protein>
    <recommendedName>
        <fullName evidence="4">Response regulatory domain-containing protein</fullName>
    </recommendedName>
</protein>
<gene>
    <name evidence="5" type="ORF">Y958_07360</name>
</gene>
<dbReference type="GO" id="GO:0000160">
    <property type="term" value="P:phosphorelay signal transduction system"/>
    <property type="evidence" value="ECO:0007669"/>
    <property type="project" value="UniProtKB-KW"/>
</dbReference>
<proteinExistence type="predicted"/>
<name>A0A248JPI8_9PROT</name>
<evidence type="ECO:0000256" key="2">
    <source>
        <dbReference type="ARBA" id="ARBA00023012"/>
    </source>
</evidence>
<reference evidence="5 6" key="1">
    <citation type="submission" date="2017-06" db="EMBL/GenBank/DDBJ databases">
        <title>Complete genome sequence of Nitrospirillum amazonense strain CBAmC, an endophytic nitrogen-fixing and plant growth-promoting bacterium, isolated from sugarcane.</title>
        <authorList>
            <person name="Schwab S."/>
            <person name="dos Santos Teixeira K.R."/>
            <person name="Simoes Araujo J.L."/>
            <person name="Soares Vidal M."/>
            <person name="Borges de Freitas H.R."/>
            <person name="Rivello Crivelaro A.L."/>
            <person name="Bueno de Camargo Nunes A."/>
            <person name="dos Santos C.M."/>
            <person name="Palmeira da Silva Rosa D."/>
            <person name="da Silva Padilha D."/>
            <person name="da Silva E."/>
            <person name="Araujo Terra L."/>
            <person name="Soares Mendes V."/>
            <person name="Farinelli L."/>
            <person name="Magalhaes Cruz L."/>
            <person name="Baldani J.I."/>
        </authorList>
    </citation>
    <scope>NUCLEOTIDE SEQUENCE [LARGE SCALE GENOMIC DNA]</scope>
    <source>
        <strain evidence="5 6">CBAmC</strain>
    </source>
</reference>
<dbReference type="EMBL" id="CP022110">
    <property type="protein sequence ID" value="ASG20642.1"/>
    <property type="molecule type" value="Genomic_DNA"/>
</dbReference>
<dbReference type="Proteomes" id="UP000197153">
    <property type="component" value="Chromosome 1"/>
</dbReference>
<dbReference type="Gene3D" id="3.40.50.2300">
    <property type="match status" value="1"/>
</dbReference>